<dbReference type="Proteomes" id="UP000741360">
    <property type="component" value="Unassembled WGS sequence"/>
</dbReference>
<accession>A0A932GRG5</accession>
<dbReference type="EMBL" id="JACPSX010000259">
    <property type="protein sequence ID" value="MBI3016033.1"/>
    <property type="molecule type" value="Genomic_DNA"/>
</dbReference>
<gene>
    <name evidence="1" type="ORF">HYY65_13465</name>
</gene>
<organism evidence="1 2">
    <name type="scientific">Tectimicrobiota bacterium</name>
    <dbReference type="NCBI Taxonomy" id="2528274"/>
    <lineage>
        <taxon>Bacteria</taxon>
        <taxon>Pseudomonadati</taxon>
        <taxon>Nitrospinota/Tectimicrobiota group</taxon>
        <taxon>Candidatus Tectimicrobiota</taxon>
    </lineage>
</organism>
<dbReference type="AlphaFoldDB" id="A0A932GRG5"/>
<name>A0A932GRG5_UNCTE</name>
<sequence>MPRQSKTADRLRFEQRLVLHQWLLDLFGVRSFERLTADLPDLLTEAVIAPVPMATVESEEEGPSKGVPMRRDNEVESIAMDVAMRYERSRGWPETHSLMSSHARK</sequence>
<evidence type="ECO:0000313" key="1">
    <source>
        <dbReference type="EMBL" id="MBI3016033.1"/>
    </source>
</evidence>
<comment type="caution">
    <text evidence="1">The sequence shown here is derived from an EMBL/GenBank/DDBJ whole genome shotgun (WGS) entry which is preliminary data.</text>
</comment>
<protein>
    <submittedName>
        <fullName evidence="1">Uncharacterized protein</fullName>
    </submittedName>
</protein>
<reference evidence="1" key="1">
    <citation type="submission" date="2020-07" db="EMBL/GenBank/DDBJ databases">
        <title>Huge and variable diversity of episymbiotic CPR bacteria and DPANN archaea in groundwater ecosystems.</title>
        <authorList>
            <person name="He C.Y."/>
            <person name="Keren R."/>
            <person name="Whittaker M."/>
            <person name="Farag I.F."/>
            <person name="Doudna J."/>
            <person name="Cate J.H.D."/>
            <person name="Banfield J.F."/>
        </authorList>
    </citation>
    <scope>NUCLEOTIDE SEQUENCE</scope>
    <source>
        <strain evidence="1">NC_groundwater_717_Ag_S-0.2um_59_8</strain>
    </source>
</reference>
<proteinExistence type="predicted"/>
<evidence type="ECO:0000313" key="2">
    <source>
        <dbReference type="Proteomes" id="UP000741360"/>
    </source>
</evidence>